<proteinExistence type="inferred from homology"/>
<feature type="domain" description="Ig-like" evidence="8">
    <location>
        <begin position="465"/>
        <end position="560"/>
    </location>
</feature>
<comment type="similarity">
    <text evidence="2">Belongs to the protein kinase superfamily. CAMK Ser/Thr protein kinase family.</text>
</comment>
<dbReference type="SUPFAM" id="SSF48726">
    <property type="entry name" value="Immunoglobulin"/>
    <property type="match status" value="9"/>
</dbReference>
<reference evidence="9" key="1">
    <citation type="submission" date="2015-12" db="EMBL/GenBank/DDBJ databases">
        <title>De novo transcriptome assembly of four potential Pierce s Disease insect vectors from Arizona vineyards.</title>
        <authorList>
            <person name="Tassone E.E."/>
        </authorList>
    </citation>
    <scope>NUCLEOTIDE SEQUENCE</scope>
</reference>
<evidence type="ECO:0000256" key="7">
    <source>
        <dbReference type="SAM" id="MobiDB-lite"/>
    </source>
</evidence>
<feature type="domain" description="Ig-like" evidence="8">
    <location>
        <begin position="366"/>
        <end position="455"/>
    </location>
</feature>
<dbReference type="FunFam" id="2.60.40.10:FF:000345">
    <property type="entry name" value="Muscle M-line assembly protein unc-89"/>
    <property type="match status" value="3"/>
</dbReference>
<dbReference type="CDD" id="cd00096">
    <property type="entry name" value="Ig"/>
    <property type="match status" value="1"/>
</dbReference>
<evidence type="ECO:0000256" key="1">
    <source>
        <dbReference type="ARBA" id="ARBA00004161"/>
    </source>
</evidence>
<dbReference type="InterPro" id="IPR036179">
    <property type="entry name" value="Ig-like_dom_sf"/>
</dbReference>
<feature type="compositionally biased region" description="Basic and acidic residues" evidence="7">
    <location>
        <begin position="316"/>
        <end position="325"/>
    </location>
</feature>
<feature type="domain" description="Ig-like" evidence="8">
    <location>
        <begin position="1056"/>
        <end position="1146"/>
    </location>
</feature>
<dbReference type="SMART" id="SM00409">
    <property type="entry name" value="IG"/>
    <property type="match status" value="9"/>
</dbReference>
<feature type="compositionally biased region" description="Basic and acidic residues" evidence="7">
    <location>
        <begin position="44"/>
        <end position="55"/>
    </location>
</feature>
<keyword evidence="3" id="KW-0963">Cytoplasm</keyword>
<feature type="domain" description="Ig-like" evidence="8">
    <location>
        <begin position="666"/>
        <end position="751"/>
    </location>
</feature>
<dbReference type="EMBL" id="GEDC01012619">
    <property type="protein sequence ID" value="JAS24679.1"/>
    <property type="molecule type" value="Transcribed_RNA"/>
</dbReference>
<keyword evidence="5" id="KW-1015">Disulfide bond</keyword>
<dbReference type="GO" id="GO:0045989">
    <property type="term" value="P:positive regulation of striated muscle contraction"/>
    <property type="evidence" value="ECO:0007669"/>
    <property type="project" value="UniProtKB-ARBA"/>
</dbReference>
<dbReference type="InterPro" id="IPR003598">
    <property type="entry name" value="Ig_sub2"/>
</dbReference>
<feature type="region of interest" description="Disordered" evidence="7">
    <location>
        <begin position="137"/>
        <end position="330"/>
    </location>
</feature>
<feature type="domain" description="Ig-like" evidence="8">
    <location>
        <begin position="1152"/>
        <end position="1240"/>
    </location>
</feature>
<evidence type="ECO:0000256" key="6">
    <source>
        <dbReference type="ARBA" id="ARBA00023319"/>
    </source>
</evidence>
<evidence type="ECO:0000259" key="8">
    <source>
        <dbReference type="PROSITE" id="PS50835"/>
    </source>
</evidence>
<gene>
    <name evidence="9" type="ORF">g.40489</name>
</gene>
<dbReference type="FunFam" id="2.60.40.10:FF:000425">
    <property type="entry name" value="Myosin light chain kinase"/>
    <property type="match status" value="1"/>
</dbReference>
<evidence type="ECO:0000256" key="2">
    <source>
        <dbReference type="ARBA" id="ARBA00006692"/>
    </source>
</evidence>
<dbReference type="InterPro" id="IPR013783">
    <property type="entry name" value="Ig-like_fold"/>
</dbReference>
<feature type="region of interest" description="Disordered" evidence="7">
    <location>
        <begin position="1"/>
        <end position="125"/>
    </location>
</feature>
<evidence type="ECO:0000256" key="3">
    <source>
        <dbReference type="ARBA" id="ARBA00022490"/>
    </source>
</evidence>
<evidence type="ECO:0000256" key="5">
    <source>
        <dbReference type="ARBA" id="ARBA00023157"/>
    </source>
</evidence>
<dbReference type="Gene3D" id="2.60.40.10">
    <property type="entry name" value="Immunoglobulins"/>
    <property type="match status" value="9"/>
</dbReference>
<feature type="domain" description="Ig-like" evidence="8">
    <location>
        <begin position="952"/>
        <end position="1042"/>
    </location>
</feature>
<keyword evidence="6" id="KW-0393">Immunoglobulin domain</keyword>
<dbReference type="FunFam" id="2.60.40.10:FF:000107">
    <property type="entry name" value="Myosin, light chain kinase a"/>
    <property type="match status" value="2"/>
</dbReference>
<accession>A0A1B6DG55</accession>
<protein>
    <recommendedName>
        <fullName evidence="8">Ig-like domain-containing protein</fullName>
    </recommendedName>
</protein>
<dbReference type="Pfam" id="PF07679">
    <property type="entry name" value="I-set"/>
    <property type="match status" value="9"/>
</dbReference>
<dbReference type="FunFam" id="2.60.40.10:FF:000032">
    <property type="entry name" value="palladin isoform X1"/>
    <property type="match status" value="2"/>
</dbReference>
<dbReference type="PROSITE" id="PS50835">
    <property type="entry name" value="IG_LIKE"/>
    <property type="match status" value="8"/>
</dbReference>
<feature type="compositionally biased region" description="Basic and acidic residues" evidence="7">
    <location>
        <begin position="238"/>
        <end position="254"/>
    </location>
</feature>
<dbReference type="GO" id="GO:0031672">
    <property type="term" value="C:A band"/>
    <property type="evidence" value="ECO:0007669"/>
    <property type="project" value="UniProtKB-SubCell"/>
</dbReference>
<organism evidence="9">
    <name type="scientific">Clastoptera arizonana</name>
    <name type="common">Arizona spittle bug</name>
    <dbReference type="NCBI Taxonomy" id="38151"/>
    <lineage>
        <taxon>Eukaryota</taxon>
        <taxon>Metazoa</taxon>
        <taxon>Ecdysozoa</taxon>
        <taxon>Arthropoda</taxon>
        <taxon>Hexapoda</taxon>
        <taxon>Insecta</taxon>
        <taxon>Pterygota</taxon>
        <taxon>Neoptera</taxon>
        <taxon>Paraneoptera</taxon>
        <taxon>Hemiptera</taxon>
        <taxon>Auchenorrhyncha</taxon>
        <taxon>Cercopoidea</taxon>
        <taxon>Clastopteridae</taxon>
        <taxon>Clastoptera</taxon>
    </lineage>
</organism>
<dbReference type="GO" id="GO:0060298">
    <property type="term" value="P:positive regulation of sarcomere organization"/>
    <property type="evidence" value="ECO:0007669"/>
    <property type="project" value="UniProtKB-ARBA"/>
</dbReference>
<dbReference type="GO" id="GO:0040017">
    <property type="term" value="P:positive regulation of locomotion"/>
    <property type="evidence" value="ECO:0007669"/>
    <property type="project" value="UniProtKB-ARBA"/>
</dbReference>
<feature type="non-terminal residue" evidence="9">
    <location>
        <position position="1"/>
    </location>
</feature>
<dbReference type="AlphaFoldDB" id="A0A1B6DG55"/>
<sequence length="1251" mass="137202">GRKYSVEIQEEGEANQSKFAKEGNTLEGKKGRKLSAEISNTDDTDGKKPGLDHQSLHLNGSSLEGDGEIGIGNESKVKRQDSVGNKSNKGRKYSIETQEEMENAKPKSALEGNLSEGTKGRKLSAEIGEINETELLKKSIHDNSVIQKGSIIDEEDVSKKNVGKRDSIDNSSIKGRKYSIESQKSIDANKSKSAIENDLSESIKSRRMSGVSSENDESSKSQQVIVDGDPNAMRRAKKAELLEESKNLDSKKSADLTQSQNKLNIVEVNDDENLAKTAGVNGLPSPKKGLKLDIDDVNQVDNENKSKALSPGTADESSKKAKLSGDDDDLGDSQVADLLKRVQKQRSVLEEILDKESERADTEALPEILSSDLKDRETFETLSVKYEIKAKGIPRPDCQWLKDGEEIKNSDHVKISEDLNKYSLEIKKLNLEDAGVYKCKLFNRLGEKIESGKLTIDTETNLRRPKIKVPLKDMKVPKGENAVFTLVLEADPVPEITWTHNGNEIDKNFALKCDTSEIGDGLKECTFTLTIPASRHKDTGDYKFVAKNKYGTADSYAHLDVIFRPEITCFRDIAATPFTDVEFVAYIQAHPRPVIAWMVNGKEIELNERISTEHDTVKEIYKLFMKNVGTSDNNTYTVVARNNLGEASGQAKLAVHTEPPTLLKNLDCANLRDYTPHEFKIRANGVPKPKISWLLNGKPISESSNIKITTNDEGQVTSTLSIAHFSVDDIGEYTVIAANLAGEAESKAVLKMIQIPPSFGKALERSVDIAEGEPLELKAKVDGSPIPSVTWLKDGKPLEASDNVRIMVLPDGTTKLLIESIKPTDCGAYKVVAVNPFGENTSICAVAVTPKPRKPSFSKDLKNVRVTEGEPLKMEAQVIAFPPPEMKWTKDGHPVRQAPGVSFINSPGGLVGLSIEKVKPDDAGTYALTLTNKLGEAASTAKVEVFAKERKPQFLSQLMPVTVVEGFPAKFEVKITGHPPPKITWKLDGETIVPDGERIKVVEGPDGSQCLIIDKATPADAGTYEVIAKNSMGSVSSQAPLHVAGKHCVDVPEEPPSFPKGLRDTSTDEGTPLIFSTQFLGNPIPDVSWLKDGEPIDNDDRVRFTCDGNKVGLEINPSQLTDPGMYTCKLKNPLGQAETSAKGSVKKVFEKPHFTQPLSDVQQLPKLDAKLFARVSGFPKPDIAWYKDGQPIEENELYRLKRDGDGVCLYVQDCTPEDSGIYRCIASNKMGLVTCDAQLSVVDKLERKQKN</sequence>
<evidence type="ECO:0000313" key="9">
    <source>
        <dbReference type="EMBL" id="JAS24679.1"/>
    </source>
</evidence>
<dbReference type="PANTHER" id="PTHR47633">
    <property type="entry name" value="IMMUNOGLOBULIN"/>
    <property type="match status" value="1"/>
</dbReference>
<evidence type="ECO:0000256" key="4">
    <source>
        <dbReference type="ARBA" id="ARBA00022737"/>
    </source>
</evidence>
<dbReference type="InterPro" id="IPR007110">
    <property type="entry name" value="Ig-like_dom"/>
</dbReference>
<name>A0A1B6DG55_9HEMI</name>
<feature type="domain" description="Ig-like" evidence="8">
    <location>
        <begin position="757"/>
        <end position="849"/>
    </location>
</feature>
<dbReference type="PANTHER" id="PTHR47633:SF4">
    <property type="entry name" value="MYOPALLADIN ISOFORM X1"/>
    <property type="match status" value="1"/>
</dbReference>
<feature type="compositionally biased region" description="Basic and acidic residues" evidence="7">
    <location>
        <begin position="157"/>
        <end position="168"/>
    </location>
</feature>
<keyword evidence="4" id="KW-0677">Repeat</keyword>
<dbReference type="SMART" id="SM00408">
    <property type="entry name" value="IGc2"/>
    <property type="match status" value="8"/>
</dbReference>
<dbReference type="InterPro" id="IPR003599">
    <property type="entry name" value="Ig_sub"/>
</dbReference>
<comment type="subcellular location">
    <subcellularLocation>
        <location evidence="1">Cytoplasm</location>
        <location evidence="1">Myofibril</location>
        <location evidence="1">Sarcomere</location>
        <location evidence="1">A band</location>
    </subcellularLocation>
</comment>
<dbReference type="InterPro" id="IPR013098">
    <property type="entry name" value="Ig_I-set"/>
</dbReference>
<feature type="domain" description="Ig-like" evidence="8">
    <location>
        <begin position="855"/>
        <end position="944"/>
    </location>
</feature>